<comment type="caution">
    <text evidence="2">The sequence shown here is derived from an EMBL/GenBank/DDBJ whole genome shotgun (WGS) entry which is preliminary data.</text>
</comment>
<proteinExistence type="predicted"/>
<evidence type="ECO:0000313" key="2">
    <source>
        <dbReference type="EMBL" id="KKK93288.1"/>
    </source>
</evidence>
<evidence type="ECO:0000256" key="1">
    <source>
        <dbReference type="SAM" id="MobiDB-lite"/>
    </source>
</evidence>
<name>A0A0F8ZHM7_9ZZZZ</name>
<feature type="region of interest" description="Disordered" evidence="1">
    <location>
        <begin position="1"/>
        <end position="20"/>
    </location>
</feature>
<protein>
    <submittedName>
        <fullName evidence="2">Uncharacterized protein</fullName>
    </submittedName>
</protein>
<accession>A0A0F8ZHM7</accession>
<feature type="compositionally biased region" description="Basic and acidic residues" evidence="1">
    <location>
        <begin position="1"/>
        <end position="12"/>
    </location>
</feature>
<dbReference type="AlphaFoldDB" id="A0A0F8ZHM7"/>
<sequence length="72" mass="8697">MGELEKYLDSREPTPSWRRKSNSLKSECREIKSEIEREWNEYRIRQETLHGEEIHGSDVDKLIYYLVKKGIL</sequence>
<reference evidence="2" key="1">
    <citation type="journal article" date="2015" name="Nature">
        <title>Complex archaea that bridge the gap between prokaryotes and eukaryotes.</title>
        <authorList>
            <person name="Spang A."/>
            <person name="Saw J.H."/>
            <person name="Jorgensen S.L."/>
            <person name="Zaremba-Niedzwiedzka K."/>
            <person name="Martijn J."/>
            <person name="Lind A.E."/>
            <person name="van Eijk R."/>
            <person name="Schleper C."/>
            <person name="Guy L."/>
            <person name="Ettema T.J."/>
        </authorList>
    </citation>
    <scope>NUCLEOTIDE SEQUENCE</scope>
</reference>
<dbReference type="EMBL" id="LAZR01047837">
    <property type="protein sequence ID" value="KKK93288.1"/>
    <property type="molecule type" value="Genomic_DNA"/>
</dbReference>
<organism evidence="2">
    <name type="scientific">marine sediment metagenome</name>
    <dbReference type="NCBI Taxonomy" id="412755"/>
    <lineage>
        <taxon>unclassified sequences</taxon>
        <taxon>metagenomes</taxon>
        <taxon>ecological metagenomes</taxon>
    </lineage>
</organism>
<gene>
    <name evidence="2" type="ORF">LCGC14_2694370</name>
</gene>